<gene>
    <name evidence="1" type="ORF">CRG98_036295</name>
</gene>
<accession>A0A2I0IH35</accession>
<evidence type="ECO:0008006" key="3">
    <source>
        <dbReference type="Google" id="ProtNLM"/>
    </source>
</evidence>
<evidence type="ECO:0000313" key="1">
    <source>
        <dbReference type="EMBL" id="PKI43315.1"/>
    </source>
</evidence>
<comment type="caution">
    <text evidence="1">The sequence shown here is derived from an EMBL/GenBank/DDBJ whole genome shotgun (WGS) entry which is preliminary data.</text>
</comment>
<keyword evidence="2" id="KW-1185">Reference proteome</keyword>
<dbReference type="EMBL" id="PGOL01003058">
    <property type="protein sequence ID" value="PKI43315.1"/>
    <property type="molecule type" value="Genomic_DNA"/>
</dbReference>
<evidence type="ECO:0000313" key="2">
    <source>
        <dbReference type="Proteomes" id="UP000233551"/>
    </source>
</evidence>
<protein>
    <recommendedName>
        <fullName evidence="3">RNase H type-1 domain-containing protein</fullName>
    </recommendedName>
</protein>
<reference evidence="1 2" key="1">
    <citation type="submission" date="2017-11" db="EMBL/GenBank/DDBJ databases">
        <title>De-novo sequencing of pomegranate (Punica granatum L.) genome.</title>
        <authorList>
            <person name="Akparov Z."/>
            <person name="Amiraslanov A."/>
            <person name="Hajiyeva S."/>
            <person name="Abbasov M."/>
            <person name="Kaur K."/>
            <person name="Hamwieh A."/>
            <person name="Solovyev V."/>
            <person name="Salamov A."/>
            <person name="Braich B."/>
            <person name="Kosarev P."/>
            <person name="Mahmoud A."/>
            <person name="Hajiyev E."/>
            <person name="Babayeva S."/>
            <person name="Izzatullayeva V."/>
            <person name="Mammadov A."/>
            <person name="Mammadov A."/>
            <person name="Sharifova S."/>
            <person name="Ojaghi J."/>
            <person name="Eynullazada K."/>
            <person name="Bayramov B."/>
            <person name="Abdulazimova A."/>
            <person name="Shahmuradov I."/>
        </authorList>
    </citation>
    <scope>NUCLEOTIDE SEQUENCE [LARGE SCALE GENOMIC DNA]</scope>
    <source>
        <strain evidence="2">cv. AG2017</strain>
        <tissue evidence="1">Leaf</tissue>
    </source>
</reference>
<proteinExistence type="predicted"/>
<name>A0A2I0IH35_PUNGR</name>
<dbReference type="Proteomes" id="UP000233551">
    <property type="component" value="Unassembled WGS sequence"/>
</dbReference>
<sequence>MKALFSGFPKVVVEHVPPEENAIADSLSKVATDGLEAKGVLFVELLKKDQSHSKEILMNVEEEKCWMTPLREYLDKDVLPSDPLEAKRPKKRAIHYILLNRLLWNPTCPSVHDGTPFVKEFKKFCTELQIERMFAPMGRLETNSFVEMTN</sequence>
<organism evidence="1 2">
    <name type="scientific">Punica granatum</name>
    <name type="common">Pomegranate</name>
    <dbReference type="NCBI Taxonomy" id="22663"/>
    <lineage>
        <taxon>Eukaryota</taxon>
        <taxon>Viridiplantae</taxon>
        <taxon>Streptophyta</taxon>
        <taxon>Embryophyta</taxon>
        <taxon>Tracheophyta</taxon>
        <taxon>Spermatophyta</taxon>
        <taxon>Magnoliopsida</taxon>
        <taxon>eudicotyledons</taxon>
        <taxon>Gunneridae</taxon>
        <taxon>Pentapetalae</taxon>
        <taxon>rosids</taxon>
        <taxon>malvids</taxon>
        <taxon>Myrtales</taxon>
        <taxon>Lythraceae</taxon>
        <taxon>Punica</taxon>
    </lineage>
</organism>
<dbReference type="AlphaFoldDB" id="A0A2I0IH35"/>
<dbReference type="STRING" id="22663.A0A2I0IH35"/>